<dbReference type="Gene3D" id="2.60.40.380">
    <property type="entry name" value="Purple acid phosphatase-like, N-terminal"/>
    <property type="match status" value="1"/>
</dbReference>
<dbReference type="EMBL" id="SOGQ01000026">
    <property type="protein sequence ID" value="TFD02294.1"/>
    <property type="molecule type" value="Genomic_DNA"/>
</dbReference>
<dbReference type="Proteomes" id="UP000297853">
    <property type="component" value="Unassembled WGS sequence"/>
</dbReference>
<evidence type="ECO:0000256" key="1">
    <source>
        <dbReference type="SAM" id="SignalP"/>
    </source>
</evidence>
<feature type="signal peptide" evidence="1">
    <location>
        <begin position="1"/>
        <end position="33"/>
    </location>
</feature>
<name>A0ABY2JBF4_9MICO</name>
<dbReference type="PROSITE" id="PS51318">
    <property type="entry name" value="TAT"/>
    <property type="match status" value="1"/>
</dbReference>
<feature type="chain" id="PRO_5045464033" description="Phospholipase D N-terminal domain-containing protein" evidence="1">
    <location>
        <begin position="34"/>
        <end position="116"/>
    </location>
</feature>
<comment type="caution">
    <text evidence="3">The sequence shown here is derived from an EMBL/GenBank/DDBJ whole genome shotgun (WGS) entry which is preliminary data.</text>
</comment>
<gene>
    <name evidence="3" type="ORF">E3T28_05570</name>
</gene>
<evidence type="ECO:0000313" key="4">
    <source>
        <dbReference type="Proteomes" id="UP000297853"/>
    </source>
</evidence>
<reference evidence="3 4" key="1">
    <citation type="submission" date="2019-03" db="EMBL/GenBank/DDBJ databases">
        <title>Genomics of glacier-inhabiting Cryobacterium strains.</title>
        <authorList>
            <person name="Liu Q."/>
            <person name="Xin Y.-H."/>
        </authorList>
    </citation>
    <scope>NUCLEOTIDE SEQUENCE [LARGE SCALE GENOMIC DNA]</scope>
    <source>
        <strain evidence="3 4">TMT1-23-1</strain>
    </source>
</reference>
<keyword evidence="4" id="KW-1185">Reference proteome</keyword>
<dbReference type="InterPro" id="IPR032093">
    <property type="entry name" value="PhoD_N"/>
</dbReference>
<dbReference type="Pfam" id="PF16655">
    <property type="entry name" value="PhoD_N"/>
    <property type="match status" value="1"/>
</dbReference>
<protein>
    <recommendedName>
        <fullName evidence="2">Phospholipase D N-terminal domain-containing protein</fullName>
    </recommendedName>
</protein>
<proteinExistence type="predicted"/>
<feature type="domain" description="Phospholipase D N-terminal" evidence="2">
    <location>
        <begin position="45"/>
        <end position="104"/>
    </location>
</feature>
<evidence type="ECO:0000259" key="2">
    <source>
        <dbReference type="Pfam" id="PF16655"/>
    </source>
</evidence>
<accession>A0ABY2JBF4</accession>
<organism evidence="3 4">
    <name type="scientific">Cryobacterium sinapicolor</name>
    <dbReference type="NCBI Taxonomy" id="1259236"/>
    <lineage>
        <taxon>Bacteria</taxon>
        <taxon>Bacillati</taxon>
        <taxon>Actinomycetota</taxon>
        <taxon>Actinomycetes</taxon>
        <taxon>Micrococcales</taxon>
        <taxon>Microbacteriaceae</taxon>
        <taxon>Cryobacterium</taxon>
    </lineage>
</organism>
<dbReference type="InterPro" id="IPR006311">
    <property type="entry name" value="TAT_signal"/>
</dbReference>
<sequence length="116" mass="11969">MSPFNRRDLLRSAGVIAFAGAAASAGQATPAQAAGSAVVPDFRYGVASGDPLPDRVLIWTRVTPMPDALPGSGLGPAVTVDWEVSESSGFLRAGAHDRCGTHSRRAIRAGRADGRL</sequence>
<keyword evidence="1" id="KW-0732">Signal</keyword>
<evidence type="ECO:0000313" key="3">
    <source>
        <dbReference type="EMBL" id="TFD02294.1"/>
    </source>
</evidence>